<dbReference type="AlphaFoldDB" id="A0A6A4GQK5"/>
<protein>
    <submittedName>
        <fullName evidence="1">Uncharacterized protein</fullName>
    </submittedName>
</protein>
<keyword evidence="2" id="KW-1185">Reference proteome</keyword>
<name>A0A6A4GQK5_9AGAR</name>
<dbReference type="Proteomes" id="UP000799118">
    <property type="component" value="Unassembled WGS sequence"/>
</dbReference>
<evidence type="ECO:0000313" key="2">
    <source>
        <dbReference type="Proteomes" id="UP000799118"/>
    </source>
</evidence>
<evidence type="ECO:0000313" key="1">
    <source>
        <dbReference type="EMBL" id="KAE9388052.1"/>
    </source>
</evidence>
<reference evidence="1" key="1">
    <citation type="journal article" date="2019" name="Environ. Microbiol.">
        <title>Fungal ecological strategies reflected in gene transcription - a case study of two litter decomposers.</title>
        <authorList>
            <person name="Barbi F."/>
            <person name="Kohler A."/>
            <person name="Barry K."/>
            <person name="Baskaran P."/>
            <person name="Daum C."/>
            <person name="Fauchery L."/>
            <person name="Ihrmark K."/>
            <person name="Kuo A."/>
            <person name="LaButti K."/>
            <person name="Lipzen A."/>
            <person name="Morin E."/>
            <person name="Grigoriev I.V."/>
            <person name="Henrissat B."/>
            <person name="Lindahl B."/>
            <person name="Martin F."/>
        </authorList>
    </citation>
    <scope>NUCLEOTIDE SEQUENCE</scope>
    <source>
        <strain evidence="1">JB14</strain>
    </source>
</reference>
<dbReference type="EMBL" id="ML769764">
    <property type="protein sequence ID" value="KAE9388052.1"/>
    <property type="molecule type" value="Genomic_DNA"/>
</dbReference>
<accession>A0A6A4GQK5</accession>
<sequence length="362" mass="40867">MPSHPGGISLSDYEAIFFKGEDSRSDKDSFPNPPEEPLEYMIGLTFLPGFTLWGSKEYVSDPQIRGARTALLSSHCLPGILRKWWRPPHQAHKTVGQGASVVMAEFAWECLSETLLREMKAVSELLKSPPGPAELTEEALTSLSFEEIIPAVMELAPDLWQLLRSLGYSVQQEHKNTRKNPDKIIFTIISMLCYTRNKNCGRFQKVLSIYLKFKGLSAKAFDTLHILGITMSHKWKANAAATISKNCMYEVISLMDQLFFWIIAHDNMSLPFCVYSQQNDNQTTFGNGCAATVFVKRSVHQLPPEANQRLKEFRAQGLQNPLTAFHIWEIREAAAPQLHKHTVYPATQITNILYMNGLGNYA</sequence>
<gene>
    <name evidence="1" type="ORF">BT96DRAFT_1004548</name>
</gene>
<proteinExistence type="predicted"/>
<organism evidence="1 2">
    <name type="scientific">Gymnopus androsaceus JB14</name>
    <dbReference type="NCBI Taxonomy" id="1447944"/>
    <lineage>
        <taxon>Eukaryota</taxon>
        <taxon>Fungi</taxon>
        <taxon>Dikarya</taxon>
        <taxon>Basidiomycota</taxon>
        <taxon>Agaricomycotina</taxon>
        <taxon>Agaricomycetes</taxon>
        <taxon>Agaricomycetidae</taxon>
        <taxon>Agaricales</taxon>
        <taxon>Marasmiineae</taxon>
        <taxon>Omphalotaceae</taxon>
        <taxon>Gymnopus</taxon>
    </lineage>
</organism>
<dbReference type="OrthoDB" id="3251235at2759"/>